<reference evidence="16" key="1">
    <citation type="journal article" date="2021" name="PeerJ">
        <title>Extensive microbial diversity within the chicken gut microbiome revealed by metagenomics and culture.</title>
        <authorList>
            <person name="Gilroy R."/>
            <person name="Ravi A."/>
            <person name="Getino M."/>
            <person name="Pursley I."/>
            <person name="Horton D.L."/>
            <person name="Alikhan N.F."/>
            <person name="Baker D."/>
            <person name="Gharbi K."/>
            <person name="Hall N."/>
            <person name="Watson M."/>
            <person name="Adriaenssens E.M."/>
            <person name="Foster-Nyarko E."/>
            <person name="Jarju S."/>
            <person name="Secka A."/>
            <person name="Antonio M."/>
            <person name="Oren A."/>
            <person name="Chaudhuri R.R."/>
            <person name="La Ragione R."/>
            <person name="Hildebrand F."/>
            <person name="Pallen M.J."/>
        </authorList>
    </citation>
    <scope>NUCLEOTIDE SEQUENCE</scope>
    <source>
        <strain evidence="16">B5-657</strain>
    </source>
</reference>
<dbReference type="PANTHER" id="PTHR22749">
    <property type="entry name" value="RIBOFLAVIN KINASE/FMN ADENYLYLTRANSFERASE"/>
    <property type="match status" value="1"/>
</dbReference>
<dbReference type="Gene3D" id="3.40.50.620">
    <property type="entry name" value="HUPs"/>
    <property type="match status" value="1"/>
</dbReference>
<evidence type="ECO:0000256" key="14">
    <source>
        <dbReference type="PIRNR" id="PIRNR004491"/>
    </source>
</evidence>
<evidence type="ECO:0000313" key="17">
    <source>
        <dbReference type="Proteomes" id="UP000824229"/>
    </source>
</evidence>
<keyword evidence="6 14" id="KW-0548">Nucleotidyltransferase</keyword>
<comment type="caution">
    <text evidence="16">The sequence shown here is derived from an EMBL/GenBank/DDBJ whole genome shotgun (WGS) entry which is preliminary data.</text>
</comment>
<sequence length="313" mass="35880">MQYIYGTADVTRHKKSVVVLGNFDGVHKGHQKLFEIAKYEARKNELETVVFSFYPHPTWVIGNKRKSLLMSRRDKKQMIEHLGLDVLVEYPFTEAFANSSPEEFFTEVLIKKLNVSVLVVGSNYYFGKDKAGNPEFLKKLGKQYGVEVHVVEAVMTEGKMISSSKIRSLILEGKIEEANEMLGHPYMVVGRVVQGKMLGRTLGFPTINLIADPDRVYPPNGVYVTKVKLYSKVYLGITNIGFNPTVSGKRKMIETHLIDFNQSIYDEEVEIHFYHFIRPEKKFENIEALKKQIAYDTEQAQHFFNSTINEIAK</sequence>
<gene>
    <name evidence="16" type="ORF">H9872_03195</name>
</gene>
<reference evidence="16" key="2">
    <citation type="submission" date="2021-04" db="EMBL/GenBank/DDBJ databases">
        <authorList>
            <person name="Gilroy R."/>
        </authorList>
    </citation>
    <scope>NUCLEOTIDE SEQUENCE</scope>
    <source>
        <strain evidence="16">B5-657</strain>
    </source>
</reference>
<keyword evidence="7 14" id="KW-0547">Nucleotide-binding</keyword>
<keyword evidence="3 14" id="KW-0285">Flavoprotein</keyword>
<comment type="catalytic activity">
    <reaction evidence="13 14">
        <text>FMN + ATP + H(+) = FAD + diphosphate</text>
        <dbReference type="Rhea" id="RHEA:17237"/>
        <dbReference type="ChEBI" id="CHEBI:15378"/>
        <dbReference type="ChEBI" id="CHEBI:30616"/>
        <dbReference type="ChEBI" id="CHEBI:33019"/>
        <dbReference type="ChEBI" id="CHEBI:57692"/>
        <dbReference type="ChEBI" id="CHEBI:58210"/>
        <dbReference type="EC" id="2.7.7.2"/>
    </reaction>
</comment>
<dbReference type="GO" id="GO:0003919">
    <property type="term" value="F:FMN adenylyltransferase activity"/>
    <property type="evidence" value="ECO:0007669"/>
    <property type="project" value="UniProtKB-UniRule"/>
</dbReference>
<comment type="pathway">
    <text evidence="2 14">Cofactor biosynthesis; FMN biosynthesis; FMN from riboflavin (ATP route): step 1/1.</text>
</comment>
<evidence type="ECO:0000256" key="1">
    <source>
        <dbReference type="ARBA" id="ARBA00004726"/>
    </source>
</evidence>
<dbReference type="NCBIfam" id="NF004162">
    <property type="entry name" value="PRK05627.1-5"/>
    <property type="match status" value="1"/>
</dbReference>
<keyword evidence="8 14" id="KW-0418">Kinase</keyword>
<evidence type="ECO:0000256" key="3">
    <source>
        <dbReference type="ARBA" id="ARBA00022630"/>
    </source>
</evidence>
<dbReference type="Proteomes" id="UP000824229">
    <property type="component" value="Unassembled WGS sequence"/>
</dbReference>
<evidence type="ECO:0000256" key="6">
    <source>
        <dbReference type="ARBA" id="ARBA00022695"/>
    </source>
</evidence>
<evidence type="ECO:0000256" key="2">
    <source>
        <dbReference type="ARBA" id="ARBA00005201"/>
    </source>
</evidence>
<dbReference type="FunFam" id="3.40.50.620:FF:000021">
    <property type="entry name" value="Riboflavin biosynthesis protein"/>
    <property type="match status" value="1"/>
</dbReference>
<dbReference type="Pfam" id="PF01687">
    <property type="entry name" value="Flavokinase"/>
    <property type="match status" value="1"/>
</dbReference>
<protein>
    <recommendedName>
        <fullName evidence="14">Riboflavin biosynthesis protein</fullName>
    </recommendedName>
    <domain>
        <recommendedName>
            <fullName evidence="14">Riboflavin kinase</fullName>
            <ecNumber evidence="14">2.7.1.26</ecNumber>
        </recommendedName>
        <alternativeName>
            <fullName evidence="14">Flavokinase</fullName>
        </alternativeName>
    </domain>
    <domain>
        <recommendedName>
            <fullName evidence="14">FMN adenylyltransferase</fullName>
            <ecNumber evidence="14">2.7.7.2</ecNumber>
        </recommendedName>
        <alternativeName>
            <fullName evidence="14">FAD pyrophosphorylase</fullName>
        </alternativeName>
        <alternativeName>
            <fullName evidence="14">FAD synthase</fullName>
        </alternativeName>
    </domain>
</protein>
<accession>A0A9E2NKC6</accession>
<feature type="domain" description="Riboflavin kinase" evidence="15">
    <location>
        <begin position="181"/>
        <end position="305"/>
    </location>
</feature>
<dbReference type="SMART" id="SM00904">
    <property type="entry name" value="Flavokinase"/>
    <property type="match status" value="1"/>
</dbReference>
<evidence type="ECO:0000259" key="15">
    <source>
        <dbReference type="SMART" id="SM00904"/>
    </source>
</evidence>
<comment type="catalytic activity">
    <reaction evidence="12 14">
        <text>riboflavin + ATP = FMN + ADP + H(+)</text>
        <dbReference type="Rhea" id="RHEA:14357"/>
        <dbReference type="ChEBI" id="CHEBI:15378"/>
        <dbReference type="ChEBI" id="CHEBI:30616"/>
        <dbReference type="ChEBI" id="CHEBI:57986"/>
        <dbReference type="ChEBI" id="CHEBI:58210"/>
        <dbReference type="ChEBI" id="CHEBI:456216"/>
        <dbReference type="EC" id="2.7.1.26"/>
    </reaction>
</comment>
<dbReference type="SUPFAM" id="SSF82114">
    <property type="entry name" value="Riboflavin kinase-like"/>
    <property type="match status" value="1"/>
</dbReference>
<keyword evidence="4 14" id="KW-0288">FMN</keyword>
<dbReference type="InterPro" id="IPR023465">
    <property type="entry name" value="Riboflavin_kinase_dom_sf"/>
</dbReference>
<evidence type="ECO:0000256" key="5">
    <source>
        <dbReference type="ARBA" id="ARBA00022679"/>
    </source>
</evidence>
<keyword evidence="11" id="KW-0511">Multifunctional enzyme</keyword>
<dbReference type="SUPFAM" id="SSF52374">
    <property type="entry name" value="Nucleotidylyl transferase"/>
    <property type="match status" value="1"/>
</dbReference>
<dbReference type="GO" id="GO:0009398">
    <property type="term" value="P:FMN biosynthetic process"/>
    <property type="evidence" value="ECO:0007669"/>
    <property type="project" value="UniProtKB-UniRule"/>
</dbReference>
<keyword evidence="9 14" id="KW-0274">FAD</keyword>
<dbReference type="InterPro" id="IPR014729">
    <property type="entry name" value="Rossmann-like_a/b/a_fold"/>
</dbReference>
<comment type="similarity">
    <text evidence="14">Belongs to the ribF family.</text>
</comment>
<dbReference type="AlphaFoldDB" id="A0A9E2NKC6"/>
<dbReference type="GO" id="GO:0008531">
    <property type="term" value="F:riboflavin kinase activity"/>
    <property type="evidence" value="ECO:0007669"/>
    <property type="project" value="UniProtKB-UniRule"/>
</dbReference>
<dbReference type="NCBIfam" id="NF004160">
    <property type="entry name" value="PRK05627.1-3"/>
    <property type="match status" value="1"/>
</dbReference>
<dbReference type="GO" id="GO:0005524">
    <property type="term" value="F:ATP binding"/>
    <property type="evidence" value="ECO:0007669"/>
    <property type="project" value="UniProtKB-UniRule"/>
</dbReference>
<dbReference type="GO" id="GO:0009231">
    <property type="term" value="P:riboflavin biosynthetic process"/>
    <property type="evidence" value="ECO:0007669"/>
    <property type="project" value="InterPro"/>
</dbReference>
<evidence type="ECO:0000256" key="9">
    <source>
        <dbReference type="ARBA" id="ARBA00022827"/>
    </source>
</evidence>
<evidence type="ECO:0000256" key="4">
    <source>
        <dbReference type="ARBA" id="ARBA00022643"/>
    </source>
</evidence>
<dbReference type="CDD" id="cd02064">
    <property type="entry name" value="FAD_synthetase_N"/>
    <property type="match status" value="1"/>
</dbReference>
<evidence type="ECO:0000256" key="7">
    <source>
        <dbReference type="ARBA" id="ARBA00022741"/>
    </source>
</evidence>
<dbReference type="InterPro" id="IPR002606">
    <property type="entry name" value="Riboflavin_kinase_bac"/>
</dbReference>
<dbReference type="Gene3D" id="2.40.30.30">
    <property type="entry name" value="Riboflavin kinase-like"/>
    <property type="match status" value="1"/>
</dbReference>
<dbReference type="PIRSF" id="PIRSF004491">
    <property type="entry name" value="FAD_Synth"/>
    <property type="match status" value="1"/>
</dbReference>
<evidence type="ECO:0000256" key="11">
    <source>
        <dbReference type="ARBA" id="ARBA00023268"/>
    </source>
</evidence>
<dbReference type="NCBIfam" id="TIGR00083">
    <property type="entry name" value="ribF"/>
    <property type="match status" value="1"/>
</dbReference>
<proteinExistence type="inferred from homology"/>
<dbReference type="InterPro" id="IPR015865">
    <property type="entry name" value="Riboflavin_kinase_bac/euk"/>
</dbReference>
<dbReference type="EMBL" id="JAHLFQ010000062">
    <property type="protein sequence ID" value="MBU3803750.1"/>
    <property type="molecule type" value="Genomic_DNA"/>
</dbReference>
<evidence type="ECO:0000256" key="13">
    <source>
        <dbReference type="ARBA" id="ARBA00049494"/>
    </source>
</evidence>
<keyword evidence="5 14" id="KW-0808">Transferase</keyword>
<comment type="pathway">
    <text evidence="1 14">Cofactor biosynthesis; FAD biosynthesis; FAD from FMN: step 1/1.</text>
</comment>
<evidence type="ECO:0000256" key="10">
    <source>
        <dbReference type="ARBA" id="ARBA00022840"/>
    </source>
</evidence>
<keyword evidence="10 14" id="KW-0067">ATP-binding</keyword>
<name>A0A9E2NKC6_9FIRM</name>
<evidence type="ECO:0000313" key="16">
    <source>
        <dbReference type="EMBL" id="MBU3803750.1"/>
    </source>
</evidence>
<dbReference type="EC" id="2.7.7.2" evidence="14"/>
<dbReference type="EC" id="2.7.1.26" evidence="14"/>
<dbReference type="PANTHER" id="PTHR22749:SF6">
    <property type="entry name" value="RIBOFLAVIN KINASE"/>
    <property type="match status" value="1"/>
</dbReference>
<evidence type="ECO:0000256" key="8">
    <source>
        <dbReference type="ARBA" id="ARBA00022777"/>
    </source>
</evidence>
<dbReference type="InterPro" id="IPR023468">
    <property type="entry name" value="Riboflavin_kinase"/>
</dbReference>
<dbReference type="InterPro" id="IPR015864">
    <property type="entry name" value="FAD_synthase"/>
</dbReference>
<organism evidence="16 17">
    <name type="scientific">Candidatus Cellulosilyticum pullistercoris</name>
    <dbReference type="NCBI Taxonomy" id="2838521"/>
    <lineage>
        <taxon>Bacteria</taxon>
        <taxon>Bacillati</taxon>
        <taxon>Bacillota</taxon>
        <taxon>Clostridia</taxon>
        <taxon>Lachnospirales</taxon>
        <taxon>Cellulosilyticaceae</taxon>
        <taxon>Cellulosilyticum</taxon>
    </lineage>
</organism>
<dbReference type="Pfam" id="PF06574">
    <property type="entry name" value="FAD_syn"/>
    <property type="match status" value="1"/>
</dbReference>
<evidence type="ECO:0000256" key="12">
    <source>
        <dbReference type="ARBA" id="ARBA00047880"/>
    </source>
</evidence>
<dbReference type="GO" id="GO:0006747">
    <property type="term" value="P:FAD biosynthetic process"/>
    <property type="evidence" value="ECO:0007669"/>
    <property type="project" value="UniProtKB-UniRule"/>
</dbReference>